<protein>
    <submittedName>
        <fullName evidence="1">Uncharacterized protein</fullName>
    </submittedName>
</protein>
<name>A0A0E9S8R7_ANGAN</name>
<reference evidence="1" key="1">
    <citation type="submission" date="2014-11" db="EMBL/GenBank/DDBJ databases">
        <authorList>
            <person name="Amaro Gonzalez C."/>
        </authorList>
    </citation>
    <scope>NUCLEOTIDE SEQUENCE</scope>
</reference>
<dbReference type="AlphaFoldDB" id="A0A0E9S8R7"/>
<dbReference type="EMBL" id="GBXM01071502">
    <property type="protein sequence ID" value="JAH37075.1"/>
    <property type="molecule type" value="Transcribed_RNA"/>
</dbReference>
<evidence type="ECO:0000313" key="1">
    <source>
        <dbReference type="EMBL" id="JAH37075.1"/>
    </source>
</evidence>
<accession>A0A0E9S8R7</accession>
<dbReference type="EMBL" id="GBXM01073321">
    <property type="protein sequence ID" value="JAH35256.1"/>
    <property type="molecule type" value="Transcribed_RNA"/>
</dbReference>
<organism evidence="1">
    <name type="scientific">Anguilla anguilla</name>
    <name type="common">European freshwater eel</name>
    <name type="synonym">Muraena anguilla</name>
    <dbReference type="NCBI Taxonomy" id="7936"/>
    <lineage>
        <taxon>Eukaryota</taxon>
        <taxon>Metazoa</taxon>
        <taxon>Chordata</taxon>
        <taxon>Craniata</taxon>
        <taxon>Vertebrata</taxon>
        <taxon>Euteleostomi</taxon>
        <taxon>Actinopterygii</taxon>
        <taxon>Neopterygii</taxon>
        <taxon>Teleostei</taxon>
        <taxon>Anguilliformes</taxon>
        <taxon>Anguillidae</taxon>
        <taxon>Anguilla</taxon>
    </lineage>
</organism>
<proteinExistence type="predicted"/>
<sequence length="35" mass="4035">MYSANFEPLKENYVDGTISVCSEPRREIIISEEIT</sequence>
<reference evidence="1" key="2">
    <citation type="journal article" date="2015" name="Fish Shellfish Immunol.">
        <title>Early steps in the European eel (Anguilla anguilla)-Vibrio vulnificus interaction in the gills: Role of the RtxA13 toxin.</title>
        <authorList>
            <person name="Callol A."/>
            <person name="Pajuelo D."/>
            <person name="Ebbesson L."/>
            <person name="Teles M."/>
            <person name="MacKenzie S."/>
            <person name="Amaro C."/>
        </authorList>
    </citation>
    <scope>NUCLEOTIDE SEQUENCE</scope>
</reference>